<dbReference type="GO" id="GO:0005737">
    <property type="term" value="C:cytoplasm"/>
    <property type="evidence" value="ECO:0007669"/>
    <property type="project" value="TreeGrafter"/>
</dbReference>
<dbReference type="Proteomes" id="UP000078348">
    <property type="component" value="Unassembled WGS sequence"/>
</dbReference>
<dbReference type="AlphaFoldDB" id="A0A196SEA4"/>
<dbReference type="PANTHER" id="PTHR10099">
    <property type="entry name" value="PHOSPHORIBOSYLFORMYLGLYCINAMIDINE SYNTHASE"/>
    <property type="match status" value="1"/>
</dbReference>
<dbReference type="PANTHER" id="PTHR10099:SF1">
    <property type="entry name" value="PHOSPHORIBOSYLFORMYLGLYCINAMIDINE SYNTHASE"/>
    <property type="match status" value="1"/>
</dbReference>
<reference evidence="1 2" key="1">
    <citation type="submission" date="2016-05" db="EMBL/GenBank/DDBJ databases">
        <title>Nuclear genome of Blastocystis sp. subtype 1 NandII.</title>
        <authorList>
            <person name="Gentekaki E."/>
            <person name="Curtis B."/>
            <person name="Stairs C."/>
            <person name="Eme L."/>
            <person name="Herman E."/>
            <person name="Klimes V."/>
            <person name="Arias M.C."/>
            <person name="Elias M."/>
            <person name="Hilliou F."/>
            <person name="Klute M."/>
            <person name="Malik S.-B."/>
            <person name="Pightling A."/>
            <person name="Rachubinski R."/>
            <person name="Salas D."/>
            <person name="Schlacht A."/>
            <person name="Suga H."/>
            <person name="Archibald J."/>
            <person name="Ball S.G."/>
            <person name="Clark G."/>
            <person name="Dacks J."/>
            <person name="Van Der Giezen M."/>
            <person name="Tsaousis A."/>
            <person name="Roger A."/>
        </authorList>
    </citation>
    <scope>NUCLEOTIDE SEQUENCE [LARGE SCALE GENOMIC DNA]</scope>
    <source>
        <strain evidence="2">ATCC 50177 / NandII</strain>
    </source>
</reference>
<dbReference type="Pfam" id="PF13507">
    <property type="entry name" value="GATase_5"/>
    <property type="match status" value="1"/>
</dbReference>
<organism evidence="1 2">
    <name type="scientific">Blastocystis sp. subtype 1 (strain ATCC 50177 / NandII)</name>
    <dbReference type="NCBI Taxonomy" id="478820"/>
    <lineage>
        <taxon>Eukaryota</taxon>
        <taxon>Sar</taxon>
        <taxon>Stramenopiles</taxon>
        <taxon>Bigyra</taxon>
        <taxon>Opalozoa</taxon>
        <taxon>Opalinata</taxon>
        <taxon>Blastocystidae</taxon>
        <taxon>Blastocystis</taxon>
    </lineage>
</organism>
<accession>A0A196SEA4</accession>
<dbReference type="EMBL" id="LXWW01000150">
    <property type="protein sequence ID" value="OAO15333.1"/>
    <property type="molecule type" value="Genomic_DNA"/>
</dbReference>
<dbReference type="Gene3D" id="3.40.50.880">
    <property type="match status" value="1"/>
</dbReference>
<dbReference type="GO" id="GO:0004642">
    <property type="term" value="F:phosphoribosylformylglycinamidine synthase activity"/>
    <property type="evidence" value="ECO:0007669"/>
    <property type="project" value="TreeGrafter"/>
</dbReference>
<protein>
    <submittedName>
        <fullName evidence="1">AIR synthase-related protein</fullName>
    </submittedName>
</protein>
<name>A0A196SEA4_BLAHN</name>
<dbReference type="SMART" id="SM01211">
    <property type="entry name" value="GATase_5"/>
    <property type="match status" value="1"/>
</dbReference>
<dbReference type="GO" id="GO:0006164">
    <property type="term" value="P:purine nucleotide biosynthetic process"/>
    <property type="evidence" value="ECO:0007669"/>
    <property type="project" value="TreeGrafter"/>
</dbReference>
<dbReference type="InterPro" id="IPR029062">
    <property type="entry name" value="Class_I_gatase-like"/>
</dbReference>
<dbReference type="OrthoDB" id="6666987at2759"/>
<sequence>MNAFDASSEKSLGTPSGHEEHAVPAVLGLAVCREVDSNGECKVVVRVVDFVPWKGIEEAKQPRFIQNKSGRFESRFVNVRVEKSNAIMLQDMEGSTLGVWVEHGEGRCFWPDDAVKEEAMHRNCVALKYVDDGNVNPFKRFYCSPANTTPCPTVAMRCCDDLLILKGVDRHEKVGKASLNPLCSGKICMDGVDMKMLDVEDVHHSTGHSDLLNAYNDDAIWGVMEVGGVENIPPALSDYLS</sequence>
<dbReference type="STRING" id="478820.A0A196SEA4"/>
<keyword evidence="2" id="KW-1185">Reference proteome</keyword>
<gene>
    <name evidence="1" type="ORF">AV274_2951</name>
</gene>
<proteinExistence type="predicted"/>
<dbReference type="SUPFAM" id="SSF52317">
    <property type="entry name" value="Class I glutamine amidotransferase-like"/>
    <property type="match status" value="1"/>
</dbReference>
<evidence type="ECO:0000313" key="1">
    <source>
        <dbReference type="EMBL" id="OAO15333.1"/>
    </source>
</evidence>
<comment type="caution">
    <text evidence="1">The sequence shown here is derived from an EMBL/GenBank/DDBJ whole genome shotgun (WGS) entry which is preliminary data.</text>
</comment>
<evidence type="ECO:0000313" key="2">
    <source>
        <dbReference type="Proteomes" id="UP000078348"/>
    </source>
</evidence>